<feature type="chain" id="PRO_5041159864" evidence="5">
    <location>
        <begin position="23"/>
        <end position="363"/>
    </location>
</feature>
<proteinExistence type="predicted"/>
<dbReference type="PROSITE" id="PS51007">
    <property type="entry name" value="CYTC"/>
    <property type="match status" value="2"/>
</dbReference>
<evidence type="ECO:0000313" key="9">
    <source>
        <dbReference type="Proteomes" id="UP000310553"/>
    </source>
</evidence>
<keyword evidence="3 4" id="KW-0408">Iron</keyword>
<feature type="domain" description="Cytochrome c" evidence="6">
    <location>
        <begin position="74"/>
        <end position="183"/>
    </location>
</feature>
<evidence type="ECO:0000256" key="4">
    <source>
        <dbReference type="PROSITE-ProRule" id="PRU00433"/>
    </source>
</evidence>
<feature type="signal peptide" evidence="5">
    <location>
        <begin position="1"/>
        <end position="22"/>
    </location>
</feature>
<dbReference type="Gene3D" id="1.10.760.10">
    <property type="entry name" value="Cytochrome c-like domain"/>
    <property type="match status" value="2"/>
</dbReference>
<dbReference type="GO" id="GO:0009055">
    <property type="term" value="F:electron transfer activity"/>
    <property type="evidence" value="ECO:0007669"/>
    <property type="project" value="InterPro"/>
</dbReference>
<keyword evidence="5" id="KW-0732">Signal</keyword>
<organism evidence="7">
    <name type="scientific">Ralstonia solanacearum</name>
    <name type="common">Pseudomonas solanacearum</name>
    <dbReference type="NCBI Taxonomy" id="305"/>
    <lineage>
        <taxon>Bacteria</taxon>
        <taxon>Pseudomonadati</taxon>
        <taxon>Pseudomonadota</taxon>
        <taxon>Betaproteobacteria</taxon>
        <taxon>Burkholderiales</taxon>
        <taxon>Burkholderiaceae</taxon>
        <taxon>Ralstonia</taxon>
        <taxon>Ralstonia solanacearum species complex</taxon>
    </lineage>
</organism>
<accession>A0A0S4TMX8</accession>
<protein>
    <submittedName>
        <fullName evidence="8">C-type cytochrome</fullName>
    </submittedName>
    <submittedName>
        <fullName evidence="7">Putative cytochrome c signal peptide protein</fullName>
    </submittedName>
</protein>
<reference evidence="7" key="1">
    <citation type="submission" date="2015-10" db="EMBL/GenBank/DDBJ databases">
        <authorList>
            <person name="Gilbert D.G."/>
        </authorList>
    </citation>
    <scope>NUCLEOTIDE SEQUENCE</scope>
    <source>
        <strain evidence="7">Phyl III-seqv23</strain>
    </source>
</reference>
<dbReference type="Pfam" id="PF00034">
    <property type="entry name" value="Cytochrom_C"/>
    <property type="match status" value="1"/>
</dbReference>
<evidence type="ECO:0000313" key="8">
    <source>
        <dbReference type="EMBL" id="QCX51695.1"/>
    </source>
</evidence>
<geneLocation type="plasmid" evidence="9">
    <name>puw386</name>
</geneLocation>
<dbReference type="PANTHER" id="PTHR35008:SF9">
    <property type="entry name" value="CYTOCHROME C DOMAIN-CONTAINING PROTEIN"/>
    <property type="match status" value="1"/>
</dbReference>
<dbReference type="InterPro" id="IPR009056">
    <property type="entry name" value="Cyt_c-like_dom"/>
</dbReference>
<sequence length="363" mass="38393">MTATLRSILLLAAGLCACMAGAQPPAAPDIPAPRAGEAVETARAIQLREREAAQPVRPWAEPDPAAIPAGKAGEAIRYGQALLTRTSILIGPNAPDPARRFAGNNLNCVHCHAVGPSGLPGTKPYSLPLVNVVNEYPKLDIKSMKVISLETRIAGMVGKGPAGGIPADGPEMQAILAYLKWLGRAGRPDTRMAQTGLDEVAMPNRAADTGRGERLYREHCIACHQPDGTGIKAPDFAGGAGYAFPPIAGNDSYDDGGHMAMVPLLARFLAANMPYGSTQQSPRLTVDEAYDIAAYVTNHLPRKHNPGRVKSYPAEALRPGGFVIPEYFPGDDAAYQRARLGPFIDPPALRPSADAHHDLAAEQ</sequence>
<dbReference type="EMBL" id="CP039340">
    <property type="protein sequence ID" value="QCX51695.1"/>
    <property type="molecule type" value="Genomic_DNA"/>
</dbReference>
<dbReference type="SUPFAM" id="SSF46626">
    <property type="entry name" value="Cytochrome c"/>
    <property type="match status" value="2"/>
</dbReference>
<dbReference type="InterPro" id="IPR051459">
    <property type="entry name" value="Cytochrome_c-type_DH"/>
</dbReference>
<evidence type="ECO:0000256" key="5">
    <source>
        <dbReference type="SAM" id="SignalP"/>
    </source>
</evidence>
<dbReference type="PANTHER" id="PTHR35008">
    <property type="entry name" value="BLL4482 PROTEIN-RELATED"/>
    <property type="match status" value="1"/>
</dbReference>
<dbReference type="Proteomes" id="UP000310553">
    <property type="component" value="Plasmid pUW386"/>
</dbReference>
<keyword evidence="1 4" id="KW-0349">Heme</keyword>
<feature type="domain" description="Cytochrome c" evidence="6">
    <location>
        <begin position="207"/>
        <end position="300"/>
    </location>
</feature>
<dbReference type="PROSITE" id="PS51257">
    <property type="entry name" value="PROKAR_LIPOPROTEIN"/>
    <property type="match status" value="1"/>
</dbReference>
<keyword evidence="8" id="KW-0614">Plasmid</keyword>
<evidence type="ECO:0000259" key="6">
    <source>
        <dbReference type="PROSITE" id="PS51007"/>
    </source>
</evidence>
<geneLocation type="plasmid" evidence="8">
    <name>pUW386</name>
</geneLocation>
<dbReference type="GO" id="GO:0046872">
    <property type="term" value="F:metal ion binding"/>
    <property type="evidence" value="ECO:0007669"/>
    <property type="project" value="UniProtKB-KW"/>
</dbReference>
<reference evidence="8 9" key="2">
    <citation type="submission" date="2019-04" db="EMBL/GenBank/DDBJ databases">
        <title>Complete Genome of UW386 and Higher Quality Genome of UW700.</title>
        <authorList>
            <person name="Jacobs J."/>
            <person name="Perez A."/>
            <person name="Steidl O."/>
            <person name="Allen C."/>
        </authorList>
    </citation>
    <scope>NUCLEOTIDE SEQUENCE [LARGE SCALE GENOMIC DNA]</scope>
    <source>
        <strain evidence="8 9">UW386</strain>
        <plasmid evidence="8">pUW386</plasmid>
        <plasmid evidence="9">puw386</plasmid>
    </source>
</reference>
<dbReference type="AlphaFoldDB" id="A0A0S4TMX8"/>
<dbReference type="GO" id="GO:0020037">
    <property type="term" value="F:heme binding"/>
    <property type="evidence" value="ECO:0007669"/>
    <property type="project" value="InterPro"/>
</dbReference>
<dbReference type="EMBL" id="LN899819">
    <property type="protein sequence ID" value="CUV11337.1"/>
    <property type="molecule type" value="Genomic_DNA"/>
</dbReference>
<keyword evidence="2 4" id="KW-0479">Metal-binding</keyword>
<evidence type="ECO:0000256" key="2">
    <source>
        <dbReference type="ARBA" id="ARBA00022723"/>
    </source>
</evidence>
<evidence type="ECO:0000313" key="7">
    <source>
        <dbReference type="EMBL" id="CUV11337.1"/>
    </source>
</evidence>
<gene>
    <name evidence="8" type="ORF">E7Z57_22035</name>
    <name evidence="7" type="ORF">RUN39_v1_90014</name>
</gene>
<dbReference type="InterPro" id="IPR036909">
    <property type="entry name" value="Cyt_c-like_dom_sf"/>
</dbReference>
<evidence type="ECO:0000256" key="1">
    <source>
        <dbReference type="ARBA" id="ARBA00022617"/>
    </source>
</evidence>
<name>A0A0S4TMX8_RALSL</name>
<evidence type="ECO:0000256" key="3">
    <source>
        <dbReference type="ARBA" id="ARBA00023004"/>
    </source>
</evidence>